<dbReference type="InterPro" id="IPR019719">
    <property type="entry name" value="DUF2599"/>
</dbReference>
<organism evidence="1 2">
    <name type="scientific">Rothia nasimurium</name>
    <dbReference type="NCBI Taxonomy" id="85336"/>
    <lineage>
        <taxon>Bacteria</taxon>
        <taxon>Bacillati</taxon>
        <taxon>Actinomycetota</taxon>
        <taxon>Actinomycetes</taxon>
        <taxon>Micrococcales</taxon>
        <taxon>Micrococcaceae</taxon>
        <taxon>Rothia</taxon>
    </lineage>
</organism>
<dbReference type="EMBL" id="LXWF01000005">
    <property type="protein sequence ID" value="ORC24368.1"/>
    <property type="molecule type" value="Genomic_DNA"/>
</dbReference>
<dbReference type="RefSeq" id="WP_083090847.1">
    <property type="nucleotide sequence ID" value="NZ_LXWF01000005.1"/>
</dbReference>
<reference evidence="1 2" key="1">
    <citation type="submission" date="2016-05" db="EMBL/GenBank/DDBJ databases">
        <title>Draft genome sequence of a porcine commensal Rothia nasimurium.</title>
        <authorList>
            <person name="Gaiser R.A."/>
            <person name="Van Baarlen P."/>
            <person name="Wells J.M."/>
        </authorList>
    </citation>
    <scope>NUCLEOTIDE SEQUENCE [LARGE SCALE GENOMIC DNA]</scope>
    <source>
        <strain evidence="1 2">PT-32</strain>
    </source>
</reference>
<evidence type="ECO:0000313" key="1">
    <source>
        <dbReference type="EMBL" id="ORC24368.1"/>
    </source>
</evidence>
<gene>
    <name evidence="1" type="ORF">A7979_10265</name>
</gene>
<keyword evidence="2" id="KW-1185">Reference proteome</keyword>
<comment type="caution">
    <text evidence="1">The sequence shown here is derived from an EMBL/GenBank/DDBJ whole genome shotgun (WGS) entry which is preliminary data.</text>
</comment>
<dbReference type="Pfam" id="PF10783">
    <property type="entry name" value="DUF2599"/>
    <property type="match status" value="1"/>
</dbReference>
<dbReference type="Proteomes" id="UP000192359">
    <property type="component" value="Unassembled WGS sequence"/>
</dbReference>
<evidence type="ECO:0000313" key="2">
    <source>
        <dbReference type="Proteomes" id="UP000192359"/>
    </source>
</evidence>
<evidence type="ECO:0008006" key="3">
    <source>
        <dbReference type="Google" id="ProtNLM"/>
    </source>
</evidence>
<dbReference type="AlphaFoldDB" id="A0A1Y1RRY2"/>
<proteinExistence type="predicted"/>
<dbReference type="OrthoDB" id="4963889at2"/>
<name>A0A1Y1RRY2_9MICC</name>
<protein>
    <recommendedName>
        <fullName evidence="3">DUF2599 domain-containing protein</fullName>
    </recommendedName>
</protein>
<sequence>MEYRLDVLAEQVLTIDELEETSSAFVVASQETSVEIPKEADHPVILFSESEENLAISIPTSIEEAVAEPGEFGEVSFDHGNASSTSVLPHEDGSVQMVTTIADSSAPEEYVYNLDLPEGASMEILEGGLVLVEDSAGNFIAGVAAPWAKDANGVDIPTRYEIRGSALVQIVKHQNRSNLKYPVTADPWLGRDLISRVWVTIHHEGYKVNVAATSWGRAFNGVATHKAHVDELVSKTAQGRITPTIREQYLCHVAGNLFEREYYNMESWLPYKPWWQQLNLVDQCNPGGSRYS</sequence>
<accession>A0A1Y1RRY2</accession>